<dbReference type="PANTHER" id="PTHR31424:SF3">
    <property type="entry name" value="RING-TYPE DOMAIN-CONTAINING PROTEIN"/>
    <property type="match status" value="1"/>
</dbReference>
<proteinExistence type="predicted"/>
<dbReference type="InParanoid" id="E3NUY3"/>
<evidence type="ECO:0000313" key="2">
    <source>
        <dbReference type="Proteomes" id="UP000008281"/>
    </source>
</evidence>
<reference evidence="1" key="1">
    <citation type="submission" date="2007-07" db="EMBL/GenBank/DDBJ databases">
        <title>PCAP assembly of the Caenorhabditis remanei genome.</title>
        <authorList>
            <consortium name="The Caenorhabditis remanei Sequencing Consortium"/>
            <person name="Wilson R.K."/>
        </authorList>
    </citation>
    <scope>NUCLEOTIDE SEQUENCE [LARGE SCALE GENOMIC DNA]</scope>
    <source>
        <strain evidence="1">PB4641</strain>
    </source>
</reference>
<dbReference type="OrthoDB" id="5871670at2759"/>
<dbReference type="HOGENOM" id="CLU_162891_0_0_1"/>
<accession>E3NUY3</accession>
<organism evidence="2">
    <name type="scientific">Caenorhabditis remanei</name>
    <name type="common">Caenorhabditis vulgaris</name>
    <dbReference type="NCBI Taxonomy" id="31234"/>
    <lineage>
        <taxon>Eukaryota</taxon>
        <taxon>Metazoa</taxon>
        <taxon>Ecdysozoa</taxon>
        <taxon>Nematoda</taxon>
        <taxon>Chromadorea</taxon>
        <taxon>Rhabditida</taxon>
        <taxon>Rhabditina</taxon>
        <taxon>Rhabditomorpha</taxon>
        <taxon>Rhabditoidea</taxon>
        <taxon>Rhabditidae</taxon>
        <taxon>Peloderinae</taxon>
        <taxon>Caenorhabditis</taxon>
    </lineage>
</organism>
<evidence type="ECO:0000313" key="1">
    <source>
        <dbReference type="EMBL" id="EFO96632.1"/>
    </source>
</evidence>
<dbReference type="eggNOG" id="ENOG502QRBM">
    <property type="taxonomic scope" value="Eukaryota"/>
</dbReference>
<dbReference type="PANTHER" id="PTHR31424">
    <property type="entry name" value="PROTEIN CBG23806"/>
    <property type="match status" value="1"/>
</dbReference>
<keyword evidence="2" id="KW-1185">Reference proteome</keyword>
<dbReference type="AlphaFoldDB" id="E3NUY3"/>
<sequence length="126" mass="14707">MESLRMFLYDLSNLMSTSNNSIKTNEEIEEIRDLLSSMISNLKKAHPKKGIILKLHLLCAHLMPYLEKHRSWGKVSEQGIEMIHQVFKKLQLLYAPVRDLVRNASLLVQSHANNNMVYDVGEWWNE</sequence>
<name>E3NUY3_CAERE</name>
<gene>
    <name evidence="1" type="ORF">CRE_30623</name>
</gene>
<dbReference type="Proteomes" id="UP000008281">
    <property type="component" value="Unassembled WGS sequence"/>
</dbReference>
<protein>
    <submittedName>
        <fullName evidence="1">Uncharacterized protein</fullName>
    </submittedName>
</protein>
<dbReference type="EMBL" id="DS270724">
    <property type="protein sequence ID" value="EFO96632.1"/>
    <property type="molecule type" value="Genomic_DNA"/>
</dbReference>